<dbReference type="Pfam" id="PF01551">
    <property type="entry name" value="Peptidase_M23"/>
    <property type="match status" value="1"/>
</dbReference>
<dbReference type="EMBL" id="DRMN01000330">
    <property type="protein sequence ID" value="HFB55265.1"/>
    <property type="molecule type" value="Genomic_DNA"/>
</dbReference>
<dbReference type="GO" id="GO:0004222">
    <property type="term" value="F:metalloendopeptidase activity"/>
    <property type="evidence" value="ECO:0007669"/>
    <property type="project" value="TreeGrafter"/>
</dbReference>
<organism evidence="2">
    <name type="scientific">Hellea balneolensis</name>
    <dbReference type="NCBI Taxonomy" id="287478"/>
    <lineage>
        <taxon>Bacteria</taxon>
        <taxon>Pseudomonadati</taxon>
        <taxon>Pseudomonadota</taxon>
        <taxon>Alphaproteobacteria</taxon>
        <taxon>Maricaulales</taxon>
        <taxon>Robiginitomaculaceae</taxon>
        <taxon>Hellea</taxon>
    </lineage>
</organism>
<feature type="domain" description="M23ase beta-sheet core" evidence="1">
    <location>
        <begin position="16"/>
        <end position="122"/>
    </location>
</feature>
<dbReference type="InterPro" id="IPR011055">
    <property type="entry name" value="Dup_hybrid_motif"/>
</dbReference>
<accession>A0A7C3CCR9</accession>
<evidence type="ECO:0000313" key="2">
    <source>
        <dbReference type="EMBL" id="HFB55265.1"/>
    </source>
</evidence>
<dbReference type="PANTHER" id="PTHR21666:SF270">
    <property type="entry name" value="MUREIN HYDROLASE ACTIVATOR ENVC"/>
    <property type="match status" value="1"/>
</dbReference>
<protein>
    <submittedName>
        <fullName evidence="2">M23 family metallopeptidase</fullName>
    </submittedName>
</protein>
<feature type="non-terminal residue" evidence="2">
    <location>
        <position position="1"/>
    </location>
</feature>
<dbReference type="InterPro" id="IPR050570">
    <property type="entry name" value="Cell_wall_metabolism_enzyme"/>
</dbReference>
<dbReference type="Gene3D" id="2.70.70.10">
    <property type="entry name" value="Glucose Permease (Domain IIA)"/>
    <property type="match status" value="1"/>
</dbReference>
<dbReference type="SUPFAM" id="SSF51261">
    <property type="entry name" value="Duplicated hybrid motif"/>
    <property type="match status" value="1"/>
</dbReference>
<comment type="caution">
    <text evidence="2">The sequence shown here is derived from an EMBL/GenBank/DDBJ whole genome shotgun (WGS) entry which is preliminary data.</text>
</comment>
<sequence>STFGLRKANVRKGITRFHRGIDIANEIGTPIYAPADGRITQATDQLEAGAYYGKKAQNYGKVVELETTGGVTTLFAHLRDYDVQVGNMVKAGDVIGYMGNTGSSTGPHVHIETRIDGKLADPKRVWPNLR</sequence>
<dbReference type="Proteomes" id="UP000886042">
    <property type="component" value="Unassembled WGS sequence"/>
</dbReference>
<dbReference type="PANTHER" id="PTHR21666">
    <property type="entry name" value="PEPTIDASE-RELATED"/>
    <property type="match status" value="1"/>
</dbReference>
<dbReference type="InterPro" id="IPR016047">
    <property type="entry name" value="M23ase_b-sheet_dom"/>
</dbReference>
<dbReference type="CDD" id="cd12797">
    <property type="entry name" value="M23_peptidase"/>
    <property type="match status" value="1"/>
</dbReference>
<gene>
    <name evidence="2" type="ORF">ENJ46_05015</name>
</gene>
<evidence type="ECO:0000259" key="1">
    <source>
        <dbReference type="Pfam" id="PF01551"/>
    </source>
</evidence>
<dbReference type="AlphaFoldDB" id="A0A7C3CCR9"/>
<name>A0A7C3CCR9_9PROT</name>
<proteinExistence type="predicted"/>
<reference evidence="2" key="1">
    <citation type="journal article" date="2020" name="mSystems">
        <title>Genome- and Community-Level Interaction Insights into Carbon Utilization and Element Cycling Functions of Hydrothermarchaeota in Hydrothermal Sediment.</title>
        <authorList>
            <person name="Zhou Z."/>
            <person name="Liu Y."/>
            <person name="Xu W."/>
            <person name="Pan J."/>
            <person name="Luo Z.H."/>
            <person name="Li M."/>
        </authorList>
    </citation>
    <scope>NUCLEOTIDE SEQUENCE [LARGE SCALE GENOMIC DNA]</scope>
    <source>
        <strain evidence="2">HyVt-489</strain>
    </source>
</reference>